<sequence length="432" mass="48965">MQRTGTMFSFDNYLFSLLVVLVPVFIYFAFFFKRDYFKKDSAIIAVFCISGIVFFMSYPLELTPGYIFDMRTIPWLLAFLYGGVRIGLLSTVVLFGYRMFIGFDEGLLIVLISYFLSGAVILIFLKRFNAGDLNKRLIISAFLTLINNFTILLAAFLLIGDYSRHGLPELFPYFLLTHLVTILLVVFIIEALKEKEENKIRLQKIEKIKLVGEMAAAVAHEIRNPLTVVKGFTQLFRNDENLTDKQKSSLELMDSELVRAEKIISDYLTLARSESKQQEPIDVREILANTVKVIEPYAVLNDVIIANQLDRSYYIYGNRSDVGQVFLNMIKNGIEAIEGKGHVTIGAREMGQNVEIDIRDSGRGMNEDEISRLGTPFYTTKDQGTGLGTMVCFKMIDDLKGKFDVKSNVGKGTTITITLPLMKKGDHDLTNR</sequence>
<evidence type="ECO:0000256" key="14">
    <source>
        <dbReference type="SAM" id="Phobius"/>
    </source>
</evidence>
<feature type="transmembrane region" description="Helical" evidence="14">
    <location>
        <begin position="106"/>
        <end position="125"/>
    </location>
</feature>
<evidence type="ECO:0000256" key="11">
    <source>
        <dbReference type="ARBA" id="ARBA00022989"/>
    </source>
</evidence>
<evidence type="ECO:0000256" key="4">
    <source>
        <dbReference type="ARBA" id="ARBA00022475"/>
    </source>
</evidence>
<dbReference type="AlphaFoldDB" id="A0A323TCR5"/>
<dbReference type="SMART" id="SM00387">
    <property type="entry name" value="HATPase_c"/>
    <property type="match status" value="1"/>
</dbReference>
<comment type="caution">
    <text evidence="16">The sequence shown here is derived from an EMBL/GenBank/DDBJ whole genome shotgun (WGS) entry which is preliminary data.</text>
</comment>
<evidence type="ECO:0000313" key="16">
    <source>
        <dbReference type="EMBL" id="PYZ92878.1"/>
    </source>
</evidence>
<feature type="transmembrane region" description="Helical" evidence="14">
    <location>
        <begin position="171"/>
        <end position="192"/>
    </location>
</feature>
<keyword evidence="4" id="KW-1003">Cell membrane</keyword>
<dbReference type="SMART" id="SM00388">
    <property type="entry name" value="HisKA"/>
    <property type="match status" value="1"/>
</dbReference>
<dbReference type="EC" id="2.7.13.3" evidence="3"/>
<keyword evidence="13 14" id="KW-0472">Membrane</keyword>
<evidence type="ECO:0000256" key="8">
    <source>
        <dbReference type="ARBA" id="ARBA00022741"/>
    </source>
</evidence>
<evidence type="ECO:0000256" key="7">
    <source>
        <dbReference type="ARBA" id="ARBA00022692"/>
    </source>
</evidence>
<dbReference type="GO" id="GO:0000155">
    <property type="term" value="F:phosphorelay sensor kinase activity"/>
    <property type="evidence" value="ECO:0007669"/>
    <property type="project" value="InterPro"/>
</dbReference>
<keyword evidence="10" id="KW-0067">ATP-binding</keyword>
<feature type="transmembrane region" description="Helical" evidence="14">
    <location>
        <begin position="42"/>
        <end position="60"/>
    </location>
</feature>
<dbReference type="PROSITE" id="PS50109">
    <property type="entry name" value="HIS_KIN"/>
    <property type="match status" value="1"/>
</dbReference>
<feature type="transmembrane region" description="Helical" evidence="14">
    <location>
        <begin position="72"/>
        <end position="100"/>
    </location>
</feature>
<protein>
    <recommendedName>
        <fullName evidence="3">histidine kinase</fullName>
        <ecNumber evidence="3">2.7.13.3</ecNumber>
    </recommendedName>
</protein>
<gene>
    <name evidence="16" type="ORF">CR194_14640</name>
</gene>
<dbReference type="PRINTS" id="PR00344">
    <property type="entry name" value="BCTRLSENSOR"/>
</dbReference>
<evidence type="ECO:0000256" key="12">
    <source>
        <dbReference type="ARBA" id="ARBA00023012"/>
    </source>
</evidence>
<dbReference type="GO" id="GO:0005524">
    <property type="term" value="F:ATP binding"/>
    <property type="evidence" value="ECO:0007669"/>
    <property type="project" value="UniProtKB-KW"/>
</dbReference>
<evidence type="ECO:0000256" key="10">
    <source>
        <dbReference type="ARBA" id="ARBA00022840"/>
    </source>
</evidence>
<evidence type="ECO:0000256" key="13">
    <source>
        <dbReference type="ARBA" id="ARBA00023136"/>
    </source>
</evidence>
<accession>A0A323TCR5</accession>
<dbReference type="Pfam" id="PF02518">
    <property type="entry name" value="HATPase_c"/>
    <property type="match status" value="1"/>
</dbReference>
<keyword evidence="5" id="KW-0597">Phosphoprotein</keyword>
<feature type="transmembrane region" description="Helical" evidence="14">
    <location>
        <begin position="12"/>
        <end position="30"/>
    </location>
</feature>
<reference evidence="16 17" key="1">
    <citation type="submission" date="2017-10" db="EMBL/GenBank/DDBJ databases">
        <title>Bacillus sp. nov., a halophilic bacterium isolated from a Keqin Lake.</title>
        <authorList>
            <person name="Wang H."/>
        </authorList>
    </citation>
    <scope>NUCLEOTIDE SEQUENCE [LARGE SCALE GENOMIC DNA]</scope>
    <source>
        <strain evidence="16 17">KQ-12</strain>
    </source>
</reference>
<dbReference type="SUPFAM" id="SSF47384">
    <property type="entry name" value="Homodimeric domain of signal transducing histidine kinase"/>
    <property type="match status" value="1"/>
</dbReference>
<dbReference type="SUPFAM" id="SSF55874">
    <property type="entry name" value="ATPase domain of HSP90 chaperone/DNA topoisomerase II/histidine kinase"/>
    <property type="match status" value="1"/>
</dbReference>
<dbReference type="InterPro" id="IPR011620">
    <property type="entry name" value="Sig_transdc_His_kinase_LytS_TM"/>
</dbReference>
<evidence type="ECO:0000256" key="5">
    <source>
        <dbReference type="ARBA" id="ARBA00022553"/>
    </source>
</evidence>
<dbReference type="Pfam" id="PF00512">
    <property type="entry name" value="HisKA"/>
    <property type="match status" value="1"/>
</dbReference>
<proteinExistence type="predicted"/>
<dbReference type="EMBL" id="PDOD01000003">
    <property type="protein sequence ID" value="PYZ92878.1"/>
    <property type="molecule type" value="Genomic_DNA"/>
</dbReference>
<dbReference type="GO" id="GO:0071555">
    <property type="term" value="P:cell wall organization"/>
    <property type="evidence" value="ECO:0007669"/>
    <property type="project" value="InterPro"/>
</dbReference>
<dbReference type="Gene3D" id="3.30.565.10">
    <property type="entry name" value="Histidine kinase-like ATPase, C-terminal domain"/>
    <property type="match status" value="1"/>
</dbReference>
<dbReference type="Pfam" id="PF07694">
    <property type="entry name" value="5TM-5TMR_LYT"/>
    <property type="match status" value="1"/>
</dbReference>
<dbReference type="OrthoDB" id="9815750at2"/>
<evidence type="ECO:0000256" key="2">
    <source>
        <dbReference type="ARBA" id="ARBA00004651"/>
    </source>
</evidence>
<keyword evidence="12" id="KW-0902">Two-component regulatory system</keyword>
<dbReference type="InterPro" id="IPR003594">
    <property type="entry name" value="HATPase_dom"/>
</dbReference>
<keyword evidence="8" id="KW-0547">Nucleotide-binding</keyword>
<dbReference type="Gene3D" id="1.10.287.130">
    <property type="match status" value="1"/>
</dbReference>
<dbReference type="InterPro" id="IPR036097">
    <property type="entry name" value="HisK_dim/P_sf"/>
</dbReference>
<evidence type="ECO:0000256" key="6">
    <source>
        <dbReference type="ARBA" id="ARBA00022679"/>
    </source>
</evidence>
<dbReference type="CDD" id="cd00082">
    <property type="entry name" value="HisKA"/>
    <property type="match status" value="1"/>
</dbReference>
<keyword evidence="7 14" id="KW-0812">Transmembrane</keyword>
<dbReference type="InterPro" id="IPR003661">
    <property type="entry name" value="HisK_dim/P_dom"/>
</dbReference>
<evidence type="ECO:0000259" key="15">
    <source>
        <dbReference type="PROSITE" id="PS50109"/>
    </source>
</evidence>
<feature type="domain" description="Histidine kinase" evidence="15">
    <location>
        <begin position="217"/>
        <end position="423"/>
    </location>
</feature>
<organism evidence="16 17">
    <name type="scientific">Salipaludibacillus keqinensis</name>
    <dbReference type="NCBI Taxonomy" id="2045207"/>
    <lineage>
        <taxon>Bacteria</taxon>
        <taxon>Bacillati</taxon>
        <taxon>Bacillota</taxon>
        <taxon>Bacilli</taxon>
        <taxon>Bacillales</taxon>
        <taxon>Bacillaceae</taxon>
    </lineage>
</organism>
<evidence type="ECO:0000256" key="9">
    <source>
        <dbReference type="ARBA" id="ARBA00022777"/>
    </source>
</evidence>
<keyword evidence="11 14" id="KW-1133">Transmembrane helix</keyword>
<name>A0A323TCR5_9BACI</name>
<evidence type="ECO:0000256" key="1">
    <source>
        <dbReference type="ARBA" id="ARBA00000085"/>
    </source>
</evidence>
<dbReference type="PANTHER" id="PTHR43065">
    <property type="entry name" value="SENSOR HISTIDINE KINASE"/>
    <property type="match status" value="1"/>
</dbReference>
<keyword evidence="17" id="KW-1185">Reference proteome</keyword>
<dbReference type="Proteomes" id="UP000248214">
    <property type="component" value="Unassembled WGS sequence"/>
</dbReference>
<dbReference type="RefSeq" id="WP_110610426.1">
    <property type="nucleotide sequence ID" value="NZ_PDOD01000003.1"/>
</dbReference>
<keyword evidence="9" id="KW-0418">Kinase</keyword>
<dbReference type="InterPro" id="IPR036890">
    <property type="entry name" value="HATPase_C_sf"/>
</dbReference>
<comment type="catalytic activity">
    <reaction evidence="1">
        <text>ATP + protein L-histidine = ADP + protein N-phospho-L-histidine.</text>
        <dbReference type="EC" id="2.7.13.3"/>
    </reaction>
</comment>
<evidence type="ECO:0000313" key="17">
    <source>
        <dbReference type="Proteomes" id="UP000248214"/>
    </source>
</evidence>
<dbReference type="InterPro" id="IPR005467">
    <property type="entry name" value="His_kinase_dom"/>
</dbReference>
<comment type="subcellular location">
    <subcellularLocation>
        <location evidence="2">Cell membrane</location>
        <topology evidence="2">Multi-pass membrane protein</topology>
    </subcellularLocation>
</comment>
<dbReference type="GO" id="GO:0005886">
    <property type="term" value="C:plasma membrane"/>
    <property type="evidence" value="ECO:0007669"/>
    <property type="project" value="UniProtKB-SubCell"/>
</dbReference>
<feature type="transmembrane region" description="Helical" evidence="14">
    <location>
        <begin position="137"/>
        <end position="159"/>
    </location>
</feature>
<dbReference type="InterPro" id="IPR004358">
    <property type="entry name" value="Sig_transdc_His_kin-like_C"/>
</dbReference>
<keyword evidence="6" id="KW-0808">Transferase</keyword>
<dbReference type="PANTHER" id="PTHR43065:SF46">
    <property type="entry name" value="C4-DICARBOXYLATE TRANSPORT SENSOR PROTEIN DCTB"/>
    <property type="match status" value="1"/>
</dbReference>
<evidence type="ECO:0000256" key="3">
    <source>
        <dbReference type="ARBA" id="ARBA00012438"/>
    </source>
</evidence>